<evidence type="ECO:0000256" key="1">
    <source>
        <dbReference type="ARBA" id="ARBA00008857"/>
    </source>
</evidence>
<keyword evidence="7" id="KW-1185">Reference proteome</keyword>
<dbReference type="InterPro" id="IPR002104">
    <property type="entry name" value="Integrase_catalytic"/>
</dbReference>
<comment type="similarity">
    <text evidence="1">Belongs to the 'phage' integrase family.</text>
</comment>
<dbReference type="Gene3D" id="1.10.443.10">
    <property type="entry name" value="Intergrase catalytic core"/>
    <property type="match status" value="1"/>
</dbReference>
<gene>
    <name evidence="6" type="ORF">H261_00645</name>
</gene>
<keyword evidence="4" id="KW-0233">DNA recombination</keyword>
<reference evidence="6 7" key="1">
    <citation type="journal article" date="2014" name="Genome Announc.">
        <title>Draft Genome Sequence of Magnetospirillum sp. Strain SO-1, a Freshwater Magnetotactic Bacterium Isolated from the Ol'khovka River, Russia.</title>
        <authorList>
            <person name="Grouzdev D.S."/>
            <person name="Dziuba M.V."/>
            <person name="Sukhacheva M.S."/>
            <person name="Mardanov A.V."/>
            <person name="Beletskiy A.V."/>
            <person name="Kuznetsov B.B."/>
            <person name="Skryabin K.G."/>
        </authorList>
    </citation>
    <scope>NUCLEOTIDE SEQUENCE [LARGE SCALE GENOMIC DNA]</scope>
    <source>
        <strain evidence="6 7">SO-1</strain>
    </source>
</reference>
<dbReference type="GO" id="GO:0015074">
    <property type="term" value="P:DNA integration"/>
    <property type="evidence" value="ECO:0007669"/>
    <property type="project" value="UniProtKB-KW"/>
</dbReference>
<dbReference type="InterPro" id="IPR010998">
    <property type="entry name" value="Integrase_recombinase_N"/>
</dbReference>
<organism evidence="6 7">
    <name type="scientific">Paramagnetospirillum caucaseum</name>
    <dbReference type="NCBI Taxonomy" id="1244869"/>
    <lineage>
        <taxon>Bacteria</taxon>
        <taxon>Pseudomonadati</taxon>
        <taxon>Pseudomonadota</taxon>
        <taxon>Alphaproteobacteria</taxon>
        <taxon>Rhodospirillales</taxon>
        <taxon>Magnetospirillaceae</taxon>
        <taxon>Paramagnetospirillum</taxon>
    </lineage>
</organism>
<comment type="caution">
    <text evidence="6">The sequence shown here is derived from an EMBL/GenBank/DDBJ whole genome shotgun (WGS) entry which is preliminary data.</text>
</comment>
<dbReference type="PATRIC" id="fig|1244869.3.peg.121"/>
<dbReference type="PROSITE" id="PS51898">
    <property type="entry name" value="TYR_RECOMBINASE"/>
    <property type="match status" value="1"/>
</dbReference>
<dbReference type="InterPro" id="IPR011010">
    <property type="entry name" value="DNA_brk_join_enz"/>
</dbReference>
<dbReference type="Proteomes" id="UP000011744">
    <property type="component" value="Unassembled WGS sequence"/>
</dbReference>
<sequence length="548" mass="63340">MIPASAEESANEFRFEDIPVILRKKQGRAIWTARITIAPAPGAFSINNDGNRLERSTGESDLDRAKDKARQLYAALNYRVERGESLHPKAFSGLVTEYLRWLDERVRLGLVKTYFRSRVSTTLERYFAPYFGDRLIDTITSADLVRYHEWRESYASDYQGKAFIKYERQGKELIRPFTPVVPGPATLRKERQQFYHFMEFAASRGYIRAEGIPRFKRLSGSGSVRLAFTPDEIERLQKVSAARCRKHLHAIQRRAMVINHYRMLALYLTGLRPVEASRLRFRDLISGADKAGEISYLVRLRPEHLKRADVRKHIRTVTPQSGFRSVIDNLKKAYHHFDEHEVTEDDFVFHDKDRTPNRNTAKPFVELLDAAKFARGARYKSHYALGSFRHTFITDRLYERQDLGFVSRWTGTSIEMIDRHYSHVLSEMEHQEPRPPNTVVVLPHSLDYLLGKVDIDPTEDGPTVFSTAKAIEPASDLDRRRKEWGGDVSEFLRIMRDVYGDEFVTLPIDQKLGEIHDFVGERCFNSAEAHQFLTLVNEALDVETGIVL</sequence>
<dbReference type="AlphaFoldDB" id="M2ZXA4"/>
<dbReference type="EMBL" id="AONQ01000001">
    <property type="protein sequence ID" value="EME72042.1"/>
    <property type="molecule type" value="Genomic_DNA"/>
</dbReference>
<evidence type="ECO:0000259" key="5">
    <source>
        <dbReference type="PROSITE" id="PS51898"/>
    </source>
</evidence>
<dbReference type="GO" id="GO:0006310">
    <property type="term" value="P:DNA recombination"/>
    <property type="evidence" value="ECO:0007669"/>
    <property type="project" value="UniProtKB-KW"/>
</dbReference>
<dbReference type="PANTHER" id="PTHR30349:SF41">
    <property type="entry name" value="INTEGRASE_RECOMBINASE PROTEIN MJ0367-RELATED"/>
    <property type="match status" value="1"/>
</dbReference>
<keyword evidence="2" id="KW-0229">DNA integration</keyword>
<proteinExistence type="inferred from homology"/>
<keyword evidence="3" id="KW-0238">DNA-binding</keyword>
<evidence type="ECO:0000256" key="2">
    <source>
        <dbReference type="ARBA" id="ARBA00022908"/>
    </source>
</evidence>
<dbReference type="InterPro" id="IPR050090">
    <property type="entry name" value="Tyrosine_recombinase_XerCD"/>
</dbReference>
<evidence type="ECO:0000256" key="3">
    <source>
        <dbReference type="ARBA" id="ARBA00023125"/>
    </source>
</evidence>
<protein>
    <recommendedName>
        <fullName evidence="5">Tyr recombinase domain-containing protein</fullName>
    </recommendedName>
</protein>
<evidence type="ECO:0000313" key="7">
    <source>
        <dbReference type="Proteomes" id="UP000011744"/>
    </source>
</evidence>
<name>M2ZXA4_9PROT</name>
<dbReference type="PANTHER" id="PTHR30349">
    <property type="entry name" value="PHAGE INTEGRASE-RELATED"/>
    <property type="match status" value="1"/>
</dbReference>
<accession>M2ZXA4</accession>
<dbReference type="Gene3D" id="1.10.150.130">
    <property type="match status" value="1"/>
</dbReference>
<dbReference type="STRING" id="1244869.H261_00645"/>
<dbReference type="SUPFAM" id="SSF56349">
    <property type="entry name" value="DNA breaking-rejoining enzymes"/>
    <property type="match status" value="1"/>
</dbReference>
<feature type="domain" description="Tyr recombinase" evidence="5">
    <location>
        <begin position="223"/>
        <end position="434"/>
    </location>
</feature>
<dbReference type="CDD" id="cd00397">
    <property type="entry name" value="DNA_BRE_C"/>
    <property type="match status" value="1"/>
</dbReference>
<evidence type="ECO:0000256" key="4">
    <source>
        <dbReference type="ARBA" id="ARBA00023172"/>
    </source>
</evidence>
<dbReference type="InterPro" id="IPR013762">
    <property type="entry name" value="Integrase-like_cat_sf"/>
</dbReference>
<evidence type="ECO:0000313" key="6">
    <source>
        <dbReference type="EMBL" id="EME72042.1"/>
    </source>
</evidence>
<dbReference type="eggNOG" id="COG0582">
    <property type="taxonomic scope" value="Bacteria"/>
</dbReference>
<dbReference type="GO" id="GO:0003677">
    <property type="term" value="F:DNA binding"/>
    <property type="evidence" value="ECO:0007669"/>
    <property type="project" value="UniProtKB-KW"/>
</dbReference>